<evidence type="ECO:0000259" key="11">
    <source>
        <dbReference type="PROSITE" id="PS51651"/>
    </source>
</evidence>
<dbReference type="PANTHER" id="PTHR45653">
    <property type="entry name" value="DEDICATOR OF CYTOKINESIS"/>
    <property type="match status" value="1"/>
</dbReference>
<dbReference type="InterPro" id="IPR056372">
    <property type="entry name" value="TPR_DOCK"/>
</dbReference>
<feature type="domain" description="C2 DOCK-type" evidence="10">
    <location>
        <begin position="427"/>
        <end position="603"/>
    </location>
</feature>
<feature type="region of interest" description="Disordered" evidence="8">
    <location>
        <begin position="1806"/>
        <end position="1925"/>
    </location>
</feature>
<evidence type="ECO:0000256" key="8">
    <source>
        <dbReference type="SAM" id="MobiDB-lite"/>
    </source>
</evidence>
<evidence type="ECO:0000313" key="15">
    <source>
        <dbReference type="RefSeq" id="XP_055884057.1"/>
    </source>
</evidence>
<dbReference type="RefSeq" id="XP_055884057.1">
    <property type="nucleotide sequence ID" value="XM_056028082.1"/>
</dbReference>
<dbReference type="OMA" id="HIHYGGT"/>
<dbReference type="InterPro" id="IPR042455">
    <property type="entry name" value="DOCK_N_sub1"/>
</dbReference>
<evidence type="ECO:0000256" key="4">
    <source>
        <dbReference type="ARBA" id="ARBA00022553"/>
    </source>
</evidence>
<evidence type="ECO:0000256" key="1">
    <source>
        <dbReference type="ARBA" id="ARBA00004496"/>
    </source>
</evidence>
<keyword evidence="3" id="KW-0963">Cytoplasm</keyword>
<dbReference type="Gene3D" id="2.60.40.150">
    <property type="entry name" value="C2 domain"/>
    <property type="match status" value="1"/>
</dbReference>
<feature type="domain" description="SH3" evidence="9">
    <location>
        <begin position="8"/>
        <end position="78"/>
    </location>
</feature>
<evidence type="ECO:0000313" key="12">
    <source>
        <dbReference type="Proteomes" id="UP001165740"/>
    </source>
</evidence>
<dbReference type="PROSITE" id="PS50002">
    <property type="entry name" value="SH3"/>
    <property type="match status" value="1"/>
</dbReference>
<dbReference type="GO" id="GO:0031267">
    <property type="term" value="F:small GTPase binding"/>
    <property type="evidence" value="ECO:0007669"/>
    <property type="project" value="TreeGrafter"/>
</dbReference>
<dbReference type="Pfam" id="PF23554">
    <property type="entry name" value="TPR_DOCK"/>
    <property type="match status" value="1"/>
</dbReference>
<keyword evidence="2 6" id="KW-0728">SH3 domain</keyword>
<dbReference type="InterPro" id="IPR026791">
    <property type="entry name" value="DOCK"/>
</dbReference>
<feature type="compositionally biased region" description="Polar residues" evidence="8">
    <location>
        <begin position="1883"/>
        <end position="1906"/>
    </location>
</feature>
<feature type="compositionally biased region" description="Pro residues" evidence="8">
    <location>
        <begin position="1847"/>
        <end position="1866"/>
    </location>
</feature>
<keyword evidence="4" id="KW-0597">Phosphoprotein</keyword>
<feature type="compositionally biased region" description="Polar residues" evidence="8">
    <location>
        <begin position="1806"/>
        <end position="1830"/>
    </location>
</feature>
<dbReference type="Pfam" id="PF06920">
    <property type="entry name" value="DHR-2_Lobe_A"/>
    <property type="match status" value="1"/>
</dbReference>
<dbReference type="Gene3D" id="1.20.1270.350">
    <property type="entry name" value="Dedicator of cytokinesis N-terminal subdomain"/>
    <property type="match status" value="1"/>
</dbReference>
<dbReference type="InterPro" id="IPR043161">
    <property type="entry name" value="DOCK_C_lobe_A"/>
</dbReference>
<dbReference type="Pfam" id="PF20421">
    <property type="entry name" value="DHR-2_Lobe_C"/>
    <property type="match status" value="1"/>
</dbReference>
<dbReference type="InterPro" id="IPR046769">
    <property type="entry name" value="DOCKER_Lobe_A"/>
</dbReference>
<keyword evidence="12" id="KW-1185">Reference proteome</keyword>
<feature type="domain" description="DOCKER" evidence="11">
    <location>
        <begin position="1227"/>
        <end position="1635"/>
    </location>
</feature>
<dbReference type="PROSITE" id="PS51650">
    <property type="entry name" value="C2_DOCK"/>
    <property type="match status" value="1"/>
</dbReference>
<comment type="subcellular location">
    <subcellularLocation>
        <location evidence="1">Cytoplasm</location>
    </subcellularLocation>
</comment>
<dbReference type="InterPro" id="IPR046773">
    <property type="entry name" value="DOCKER_Lobe_C"/>
</dbReference>
<feature type="region of interest" description="Disordered" evidence="8">
    <location>
        <begin position="1778"/>
        <end position="1797"/>
    </location>
</feature>
<evidence type="ECO:0000256" key="2">
    <source>
        <dbReference type="ARBA" id="ARBA00022443"/>
    </source>
</evidence>
<dbReference type="Gene3D" id="1.25.40.410">
    <property type="match status" value="1"/>
</dbReference>
<evidence type="ECO:0000259" key="9">
    <source>
        <dbReference type="PROSITE" id="PS50002"/>
    </source>
</evidence>
<feature type="compositionally biased region" description="Polar residues" evidence="8">
    <location>
        <begin position="1627"/>
        <end position="1653"/>
    </location>
</feature>
<name>A0A9W3A9T3_BIOGL</name>
<dbReference type="Pfam" id="PF14429">
    <property type="entry name" value="DOCK-C2"/>
    <property type="match status" value="1"/>
</dbReference>
<evidence type="ECO:0000259" key="10">
    <source>
        <dbReference type="PROSITE" id="PS51650"/>
    </source>
</evidence>
<proteinExistence type="inferred from homology"/>
<evidence type="ECO:0000313" key="13">
    <source>
        <dbReference type="RefSeq" id="XP_055884055.1"/>
    </source>
</evidence>
<evidence type="ECO:0000256" key="3">
    <source>
        <dbReference type="ARBA" id="ARBA00022490"/>
    </source>
</evidence>
<evidence type="ECO:0000256" key="7">
    <source>
        <dbReference type="PROSITE-ProRule" id="PRU00983"/>
    </source>
</evidence>
<feature type="compositionally biased region" description="Low complexity" evidence="8">
    <location>
        <begin position="1654"/>
        <end position="1669"/>
    </location>
</feature>
<feature type="region of interest" description="Disordered" evidence="8">
    <location>
        <begin position="1626"/>
        <end position="1768"/>
    </location>
</feature>
<dbReference type="InterPro" id="IPR046770">
    <property type="entry name" value="DOCKER_Lobe_B"/>
</dbReference>
<gene>
    <name evidence="13 14 15" type="primary">LOC106078744</name>
</gene>
<dbReference type="GO" id="GO:0005085">
    <property type="term" value="F:guanyl-nucleotide exchange factor activity"/>
    <property type="evidence" value="ECO:0007669"/>
    <property type="project" value="UniProtKB-KW"/>
</dbReference>
<dbReference type="PROSITE" id="PS51651">
    <property type="entry name" value="DOCKER"/>
    <property type="match status" value="1"/>
</dbReference>
<dbReference type="InterPro" id="IPR027357">
    <property type="entry name" value="DOCKER_dom"/>
</dbReference>
<dbReference type="Pfam" id="PF20422">
    <property type="entry name" value="DHR-2_Lobe_B"/>
    <property type="match status" value="1"/>
</dbReference>
<evidence type="ECO:0000256" key="5">
    <source>
        <dbReference type="ARBA" id="ARBA00022658"/>
    </source>
</evidence>
<comment type="similarity">
    <text evidence="7">Belongs to the DOCK family.</text>
</comment>
<dbReference type="OrthoDB" id="18896at2759"/>
<dbReference type="FunFam" id="1.25.40.410:FF:000003">
    <property type="entry name" value="Dedicator of cytokinesis protein 4"/>
    <property type="match status" value="1"/>
</dbReference>
<keyword evidence="5" id="KW-0344">Guanine-nucleotide releasing factor</keyword>
<evidence type="ECO:0000256" key="6">
    <source>
        <dbReference type="PROSITE-ProRule" id="PRU00192"/>
    </source>
</evidence>
<dbReference type="InterPro" id="IPR027007">
    <property type="entry name" value="C2_DOCK-type_domain"/>
</dbReference>
<organism evidence="12 15">
    <name type="scientific">Biomphalaria glabrata</name>
    <name type="common">Bloodfluke planorb</name>
    <name type="synonym">Freshwater snail</name>
    <dbReference type="NCBI Taxonomy" id="6526"/>
    <lineage>
        <taxon>Eukaryota</taxon>
        <taxon>Metazoa</taxon>
        <taxon>Spiralia</taxon>
        <taxon>Lophotrochozoa</taxon>
        <taxon>Mollusca</taxon>
        <taxon>Gastropoda</taxon>
        <taxon>Heterobranchia</taxon>
        <taxon>Euthyneura</taxon>
        <taxon>Panpulmonata</taxon>
        <taxon>Hygrophila</taxon>
        <taxon>Lymnaeoidea</taxon>
        <taxon>Planorbidae</taxon>
        <taxon>Biomphalaria</taxon>
    </lineage>
</organism>
<dbReference type="Gene3D" id="1.20.58.740">
    <property type="match status" value="1"/>
</dbReference>
<dbReference type="RefSeq" id="XP_055884056.1">
    <property type="nucleotide sequence ID" value="XM_056028081.1"/>
</dbReference>
<dbReference type="Gene3D" id="2.30.30.40">
    <property type="entry name" value="SH3 Domains"/>
    <property type="match status" value="1"/>
</dbReference>
<sequence>MSGIWKPARHKYGVVTSNFVANTINQALQLYIGETVHVLEEYWPDPKTDKVTWLRGCTISNKNKKGIFPCCYIAFKECTVENEGPFETVTPVEDAVITEIIFVLREWNTRWKMLFVERKQLFQTILLVMGELAKYRTQLASSTLTREKALEQKHSAIIMMDWGNSQLGLDLVPRVEYQQADPDQLSVVEMFRIHEQSVHNCQGAWPNGMMKVIPRDNQNEKMFHLLITLCNLGCDIGDNAEVYLSLYDNTSGNFISERFVMHFIKTKQTEASDKSLSTIFTDLVADDLRRDIYLVVQIFRKGRLNSEGSFKKLPVFQYRRPWGISVLCLKDLFQIQPEAELEYFLSVHCVDNENFFNMHESLIRRQVQLLGKSLIDKQNQGITLSVKILHGDMKNVKIDNPMLFNKPSVVLTQRMGFSEFINPGEVRNDLYLTLIGADFDRGSKTASKNIEARVTVNNHNYEIIKDCILSASGDQMSSTFFSYVLYHSNTPKWQETIRLSIPIEKFNVAHIRIELCHCSNRDKAEKKMYGFAFLSLTKQGNIAQEDGKYDLRIYKCDDSSKVKNYLRLSYLRDESEDFKKSSNEHSPYQQSSREFLSIRTLLCSTKFAQKTELLNVLQWRSNPSKILYHLDSLIKLKGQELVRYLQDVLDALFDMFTAGEKEQVPFAMEIFQTLVHIFNLLHEDKFKKFSDVLEEYLQKSFSSPLAHRDLMLCLKKQAERIYTCSDFDESNSRKVFKVIGDIFKFAVQSCIISKRINADQPVQEFKRNLNLVFDTLGNVLKSTEVVLHKAQAYILSNLHKCFIPLLHVESLMELAQIVKFLLSRVNVEPGSKVTKAKTSLVKHVINSPLFQDAASRSMLLPLCLAHIRKCLVNKKNLDLTANTLGDLLSSAFKLRVTCNISEEVTQIIQSVFDATVRILKKLEKEERKIAGSLLVACFTEMLRLMDVGHYQKLLGDFQNATKSKVRLSTLAINHISNPAVPKNFLNRVLLVFKDLITTSDYPADWTTMRLVTNNVMLTSIQYISEDLATNFLNGPDFDKELWYNFFILAVYFITQPELQLEKYSEAKSSMIKDKYQDMRVPFGVLINSLWNQLGPNKQQLIIEMIGPFLKVTMVRQTDLRKATIPIFFDIIKCEFSLKGDLRRVESKMIHELDSLVIEHNGDVEYKEMFTSILLDKVQAEPELKDEGERFVFSVTDLLNRLLDYRDIMDREEQRDTKMHCTFNILNFYKGNRIDMYIRYILRLFDLHYNANNFVEAGLTLKLYAKLLTWSTDPLPPEMSYPSATEAERKEELYTKIIACFDRGKAWEYGLPLCKELTEYYETSFQYNKLADILKKQATFYQNILGGNQLRQDPIYYRVAYYGNTFPLYLKNKAFIYRGDECLRLATIMNQLTTEYPLAQILTSNSPVDESCKTGDGQYIQLVSVKPVPVQRLEFINKEVPTEISSFYNSNEVDTFQFDRPYHRDDKDKNNEFKSLCLERTVMKSSYPLPGILRWYEVVKTETLHFCPVQTAYMTVQQMNEELRVSSDNAANCPEQYLSHLSMRLQGVISGAVNGGIPKYQEAFFNQDYQLKYPNESEHIEKLKLVIHEQIQLLERGLSIQGKYASQEMLPLHHSLEDMFSKMKMSMGYQTPSKHRGSTLSVLSNGSSQRPTTPSTGSLNSSNRSSIVSSGEANEDDDNLYLDPSNLSAVSPSPSDPMNKETLGQLASQQPPPYIPRKKSISAVSADVGNSLTSPSSNSGMASFDQRPKSNNSEASVPDCGPPLPPRTVQLTSISHSETLMAKTPPIPNRKPSVGPLISTKFKSESNLSPIYNNSQGFNSPVSPTQNSSPSKRPHVSLPVTPKDTSPLSPPVPPPKDTSPSMPPVLPPKDTVHRIPPVPPPKDTASSNPPVLSPTQPVSSAEYSPNRLSAPPPLPLRKPSLQNSKP</sequence>
<dbReference type="Pfam" id="PF16172">
    <property type="entry name" value="DOCK_N"/>
    <property type="match status" value="1"/>
</dbReference>
<evidence type="ECO:0000313" key="14">
    <source>
        <dbReference type="RefSeq" id="XP_055884056.1"/>
    </source>
</evidence>
<dbReference type="GO" id="GO:0005737">
    <property type="term" value="C:cytoplasm"/>
    <property type="evidence" value="ECO:0007669"/>
    <property type="project" value="UniProtKB-SubCell"/>
</dbReference>
<feature type="compositionally biased region" description="Polar residues" evidence="8">
    <location>
        <begin position="1727"/>
        <end position="1740"/>
    </location>
</feature>
<dbReference type="SUPFAM" id="SSF48371">
    <property type="entry name" value="ARM repeat"/>
    <property type="match status" value="1"/>
</dbReference>
<dbReference type="InterPro" id="IPR043162">
    <property type="entry name" value="DOCK_C_lobe_C"/>
</dbReference>
<accession>A0A9W3A9T3</accession>
<dbReference type="GO" id="GO:0005886">
    <property type="term" value="C:plasma membrane"/>
    <property type="evidence" value="ECO:0007669"/>
    <property type="project" value="TreeGrafter"/>
</dbReference>
<protein>
    <submittedName>
        <fullName evidence="13 14">Dedicator of cytokinesis protein 3-like isoform X1</fullName>
    </submittedName>
</protein>
<dbReference type="Proteomes" id="UP001165740">
    <property type="component" value="Chromosome 4"/>
</dbReference>
<dbReference type="InterPro" id="IPR032376">
    <property type="entry name" value="DOCK_N"/>
</dbReference>
<dbReference type="InterPro" id="IPR035892">
    <property type="entry name" value="C2_domain_sf"/>
</dbReference>
<dbReference type="GO" id="GO:0007264">
    <property type="term" value="P:small GTPase-mediated signal transduction"/>
    <property type="evidence" value="ECO:0007669"/>
    <property type="project" value="InterPro"/>
</dbReference>
<reference evidence="13 14" key="1">
    <citation type="submission" date="2025-04" db="UniProtKB">
        <authorList>
            <consortium name="RefSeq"/>
        </authorList>
    </citation>
    <scope>IDENTIFICATION</scope>
</reference>
<dbReference type="InterPro" id="IPR001452">
    <property type="entry name" value="SH3_domain"/>
</dbReference>
<dbReference type="RefSeq" id="XP_055884055.1">
    <property type="nucleotide sequence ID" value="XM_056028080.1"/>
</dbReference>
<dbReference type="InterPro" id="IPR016024">
    <property type="entry name" value="ARM-type_fold"/>
</dbReference>
<dbReference type="PANTHER" id="PTHR45653:SF12">
    <property type="entry name" value="SPONGE, ISOFORM E"/>
    <property type="match status" value="1"/>
</dbReference>
<dbReference type="GeneID" id="106078744"/>